<dbReference type="AlphaFoldDB" id="A0A318KMR5"/>
<dbReference type="FunFam" id="1.10.630.10:FF:000018">
    <property type="entry name" value="Cytochrome P450 monooxygenase"/>
    <property type="match status" value="1"/>
</dbReference>
<sequence>MYAALREQDPVHHVVPPTRPDHDYWVLTRHADVYAAARDSETYSSRDGLTVEYGELEQIGLTDNPPLVMQDPPEHTDFRKLVARGFTPRQVSEVEPVVRRFVRDRLERIAEDGGGDIVKQLFKPLPSMVVAYYLGVPEEDRARFDGWTDAVVAGSIDRAQTQALPASMEMMGYFAELIKRRRTDPGEDTVSLLVQAGMAADDADVRGLVQILAYTWTMVAGGNDTTTGLLGGAVQLLQQHPDQRAALVADKDRIATAVEEFARLTAPVQNLARTATRDIELGGKAIPAGRKVLLVFGSANRDERAFGADAAELDIDRNPQRILTFGHGPHHCLGAAAARMQARVALEELLDRFPNFVVDIDAVEYAPGPYVRRPTTVAFRCAA</sequence>
<dbReference type="InterPro" id="IPR002397">
    <property type="entry name" value="Cyt_P450_B"/>
</dbReference>
<gene>
    <name evidence="9" type="ORF">DFR70_106325</name>
</gene>
<protein>
    <submittedName>
        <fullName evidence="9">Cytochrome P450</fullName>
    </submittedName>
</protein>
<accession>A0A318KMR5</accession>
<evidence type="ECO:0000256" key="2">
    <source>
        <dbReference type="ARBA" id="ARBA00010617"/>
    </source>
</evidence>
<comment type="cofactor">
    <cofactor evidence="1">
        <name>heme</name>
        <dbReference type="ChEBI" id="CHEBI:30413"/>
    </cofactor>
</comment>
<evidence type="ECO:0000256" key="7">
    <source>
        <dbReference type="ARBA" id="ARBA00023033"/>
    </source>
</evidence>
<keyword evidence="7 8" id="KW-0503">Monooxygenase</keyword>
<dbReference type="GO" id="GO:0036199">
    <property type="term" value="F:cholest-4-en-3-one 26-monooxygenase activity"/>
    <property type="evidence" value="ECO:0007669"/>
    <property type="project" value="TreeGrafter"/>
</dbReference>
<dbReference type="PANTHER" id="PTHR46696:SF4">
    <property type="entry name" value="BIOTIN BIOSYNTHESIS CYTOCHROME P450"/>
    <property type="match status" value="1"/>
</dbReference>
<dbReference type="InterPro" id="IPR017972">
    <property type="entry name" value="Cyt_P450_CS"/>
</dbReference>
<dbReference type="GO" id="GO:0008395">
    <property type="term" value="F:steroid hydroxylase activity"/>
    <property type="evidence" value="ECO:0007669"/>
    <property type="project" value="TreeGrafter"/>
</dbReference>
<name>A0A318KMR5_9NOCA</name>
<dbReference type="Pfam" id="PF00067">
    <property type="entry name" value="p450"/>
    <property type="match status" value="1"/>
</dbReference>
<evidence type="ECO:0000256" key="1">
    <source>
        <dbReference type="ARBA" id="ARBA00001971"/>
    </source>
</evidence>
<dbReference type="GO" id="GO:0005506">
    <property type="term" value="F:iron ion binding"/>
    <property type="evidence" value="ECO:0007669"/>
    <property type="project" value="InterPro"/>
</dbReference>
<proteinExistence type="inferred from homology"/>
<keyword evidence="3 8" id="KW-0349">Heme</keyword>
<evidence type="ECO:0000256" key="8">
    <source>
        <dbReference type="RuleBase" id="RU000461"/>
    </source>
</evidence>
<dbReference type="GO" id="GO:0020037">
    <property type="term" value="F:heme binding"/>
    <property type="evidence" value="ECO:0007669"/>
    <property type="project" value="InterPro"/>
</dbReference>
<dbReference type="Proteomes" id="UP000247569">
    <property type="component" value="Unassembled WGS sequence"/>
</dbReference>
<dbReference type="PANTHER" id="PTHR46696">
    <property type="entry name" value="P450, PUTATIVE (EUROFUNG)-RELATED"/>
    <property type="match status" value="1"/>
</dbReference>
<dbReference type="PRINTS" id="PR00359">
    <property type="entry name" value="BP450"/>
</dbReference>
<organism evidence="9 10">
    <name type="scientific">Nocardia tenerifensis</name>
    <dbReference type="NCBI Taxonomy" id="228006"/>
    <lineage>
        <taxon>Bacteria</taxon>
        <taxon>Bacillati</taxon>
        <taxon>Actinomycetota</taxon>
        <taxon>Actinomycetes</taxon>
        <taxon>Mycobacteriales</taxon>
        <taxon>Nocardiaceae</taxon>
        <taxon>Nocardia</taxon>
    </lineage>
</organism>
<keyword evidence="4 8" id="KW-0479">Metal-binding</keyword>
<dbReference type="GO" id="GO:0006707">
    <property type="term" value="P:cholesterol catabolic process"/>
    <property type="evidence" value="ECO:0007669"/>
    <property type="project" value="TreeGrafter"/>
</dbReference>
<evidence type="ECO:0000256" key="4">
    <source>
        <dbReference type="ARBA" id="ARBA00022723"/>
    </source>
</evidence>
<evidence type="ECO:0000313" key="10">
    <source>
        <dbReference type="Proteomes" id="UP000247569"/>
    </source>
</evidence>
<dbReference type="InterPro" id="IPR001128">
    <property type="entry name" value="Cyt_P450"/>
</dbReference>
<reference evidence="9 10" key="1">
    <citation type="submission" date="2018-05" db="EMBL/GenBank/DDBJ databases">
        <title>Genomic Encyclopedia of Type Strains, Phase IV (KMG-IV): sequencing the most valuable type-strain genomes for metagenomic binning, comparative biology and taxonomic classification.</title>
        <authorList>
            <person name="Goeker M."/>
        </authorList>
    </citation>
    <scope>NUCLEOTIDE SEQUENCE [LARGE SCALE GENOMIC DNA]</scope>
    <source>
        <strain evidence="9 10">DSM 44704</strain>
    </source>
</reference>
<evidence type="ECO:0000256" key="6">
    <source>
        <dbReference type="ARBA" id="ARBA00023004"/>
    </source>
</evidence>
<keyword evidence="10" id="KW-1185">Reference proteome</keyword>
<comment type="caution">
    <text evidence="9">The sequence shown here is derived from an EMBL/GenBank/DDBJ whole genome shotgun (WGS) entry which is preliminary data.</text>
</comment>
<dbReference type="SUPFAM" id="SSF48264">
    <property type="entry name" value="Cytochrome P450"/>
    <property type="match status" value="1"/>
</dbReference>
<dbReference type="PROSITE" id="PS00086">
    <property type="entry name" value="CYTOCHROME_P450"/>
    <property type="match status" value="1"/>
</dbReference>
<dbReference type="InterPro" id="IPR036396">
    <property type="entry name" value="Cyt_P450_sf"/>
</dbReference>
<keyword evidence="6 8" id="KW-0408">Iron</keyword>
<evidence type="ECO:0000313" key="9">
    <source>
        <dbReference type="EMBL" id="PXX63265.1"/>
    </source>
</evidence>
<keyword evidence="5 8" id="KW-0560">Oxidoreductase</keyword>
<evidence type="ECO:0000256" key="5">
    <source>
        <dbReference type="ARBA" id="ARBA00023002"/>
    </source>
</evidence>
<dbReference type="EMBL" id="QJKF01000006">
    <property type="protein sequence ID" value="PXX63265.1"/>
    <property type="molecule type" value="Genomic_DNA"/>
</dbReference>
<comment type="similarity">
    <text evidence="2 8">Belongs to the cytochrome P450 family.</text>
</comment>
<dbReference type="Gene3D" id="1.10.630.10">
    <property type="entry name" value="Cytochrome P450"/>
    <property type="match status" value="1"/>
</dbReference>
<evidence type="ECO:0000256" key="3">
    <source>
        <dbReference type="ARBA" id="ARBA00022617"/>
    </source>
</evidence>